<proteinExistence type="inferred from homology"/>
<dbReference type="GO" id="GO:0004601">
    <property type="term" value="F:peroxidase activity"/>
    <property type="evidence" value="ECO:0007669"/>
    <property type="project" value="UniProtKB-KW"/>
</dbReference>
<evidence type="ECO:0000256" key="2">
    <source>
        <dbReference type="ARBA" id="ARBA00022559"/>
    </source>
</evidence>
<dbReference type="GO" id="GO:0005829">
    <property type="term" value="C:cytosol"/>
    <property type="evidence" value="ECO:0007669"/>
    <property type="project" value="TreeGrafter"/>
</dbReference>
<keyword evidence="3" id="KW-0560">Oxidoreductase</keyword>
<dbReference type="Proteomes" id="UP000290289">
    <property type="component" value="Chromosome 14"/>
</dbReference>
<keyword evidence="6" id="KW-1185">Reference proteome</keyword>
<name>A0A498I2A2_MALDO</name>
<comment type="similarity">
    <text evidence="1">Belongs to the glutathione peroxidase family.</text>
</comment>
<evidence type="ECO:0000313" key="6">
    <source>
        <dbReference type="Proteomes" id="UP000290289"/>
    </source>
</evidence>
<dbReference type="InterPro" id="IPR000889">
    <property type="entry name" value="Glutathione_peroxidase"/>
</dbReference>
<keyword evidence="2" id="KW-0575">Peroxidase</keyword>
<dbReference type="Gene3D" id="3.40.30.10">
    <property type="entry name" value="Glutaredoxin"/>
    <property type="match status" value="2"/>
</dbReference>
<evidence type="ECO:0000313" key="5">
    <source>
        <dbReference type="EMBL" id="RXH76314.1"/>
    </source>
</evidence>
<dbReference type="InterPro" id="IPR036249">
    <property type="entry name" value="Thioredoxin-like_sf"/>
</dbReference>
<dbReference type="EMBL" id="RDQH01000340">
    <property type="protein sequence ID" value="RXH76314.1"/>
    <property type="molecule type" value="Genomic_DNA"/>
</dbReference>
<dbReference type="PANTHER" id="PTHR11592">
    <property type="entry name" value="GLUTATHIONE PEROXIDASE"/>
    <property type="match status" value="1"/>
</dbReference>
<protein>
    <recommendedName>
        <fullName evidence="7">Glutathione peroxidase</fullName>
    </recommendedName>
</protein>
<reference evidence="5 6" key="1">
    <citation type="submission" date="2018-10" db="EMBL/GenBank/DDBJ databases">
        <title>A high-quality apple genome assembly.</title>
        <authorList>
            <person name="Hu J."/>
        </authorList>
    </citation>
    <scope>NUCLEOTIDE SEQUENCE [LARGE SCALE GENOMIC DNA]</scope>
    <source>
        <strain evidence="6">cv. HFTH1</strain>
        <tissue evidence="5">Young leaf</tissue>
    </source>
</reference>
<feature type="transmembrane region" description="Helical" evidence="4">
    <location>
        <begin position="6"/>
        <end position="24"/>
    </location>
</feature>
<sequence>MRSLKFTNWVSLFFLGFAFFRYFYTSQFSSPRIMAEESSKSVYEFTVKDIHGNDVNLSEYSGKDKSQETMRRLKAEFPLFDKIEVNGKNEVPLYKFLKGQKGGIFGSGNQWNFNKFLGNKEGKVVERYAPVTLPIKIEKDIQNLFESS</sequence>
<dbReference type="PROSITE" id="PS51355">
    <property type="entry name" value="GLUTATHIONE_PEROXID_3"/>
    <property type="match status" value="1"/>
</dbReference>
<dbReference type="STRING" id="3750.A0A498I2A2"/>
<evidence type="ECO:0008006" key="7">
    <source>
        <dbReference type="Google" id="ProtNLM"/>
    </source>
</evidence>
<gene>
    <name evidence="5" type="ORF">DVH24_019202</name>
</gene>
<keyword evidence="4" id="KW-1133">Transmembrane helix</keyword>
<organism evidence="5 6">
    <name type="scientific">Malus domestica</name>
    <name type="common">Apple</name>
    <name type="synonym">Pyrus malus</name>
    <dbReference type="NCBI Taxonomy" id="3750"/>
    <lineage>
        <taxon>Eukaryota</taxon>
        <taxon>Viridiplantae</taxon>
        <taxon>Streptophyta</taxon>
        <taxon>Embryophyta</taxon>
        <taxon>Tracheophyta</taxon>
        <taxon>Spermatophyta</taxon>
        <taxon>Magnoliopsida</taxon>
        <taxon>eudicotyledons</taxon>
        <taxon>Gunneridae</taxon>
        <taxon>Pentapetalae</taxon>
        <taxon>rosids</taxon>
        <taxon>fabids</taxon>
        <taxon>Rosales</taxon>
        <taxon>Rosaceae</taxon>
        <taxon>Amygdaloideae</taxon>
        <taxon>Maleae</taxon>
        <taxon>Malus</taxon>
    </lineage>
</organism>
<comment type="caution">
    <text evidence="5">The sequence shown here is derived from an EMBL/GenBank/DDBJ whole genome shotgun (WGS) entry which is preliminary data.</text>
</comment>
<evidence type="ECO:0000256" key="4">
    <source>
        <dbReference type="SAM" id="Phobius"/>
    </source>
</evidence>
<evidence type="ECO:0000256" key="3">
    <source>
        <dbReference type="ARBA" id="ARBA00023002"/>
    </source>
</evidence>
<evidence type="ECO:0000256" key="1">
    <source>
        <dbReference type="ARBA" id="ARBA00006926"/>
    </source>
</evidence>
<dbReference type="SUPFAM" id="SSF52833">
    <property type="entry name" value="Thioredoxin-like"/>
    <property type="match status" value="1"/>
</dbReference>
<accession>A0A498I2A2</accession>
<keyword evidence="4" id="KW-0812">Transmembrane</keyword>
<dbReference type="AlphaFoldDB" id="A0A498I2A2"/>
<keyword evidence="4" id="KW-0472">Membrane</keyword>
<dbReference type="PANTHER" id="PTHR11592:SF78">
    <property type="entry name" value="GLUTATHIONE PEROXIDASE"/>
    <property type="match status" value="1"/>
</dbReference>
<dbReference type="GO" id="GO:0006979">
    <property type="term" value="P:response to oxidative stress"/>
    <property type="evidence" value="ECO:0007669"/>
    <property type="project" value="InterPro"/>
</dbReference>